<sequence length="379" mass="41180">MVPLCLMAEDGLPKIYSQPPTESSKTTPEATIPFETDNTIPRSETTISSEGDHIISISDYMLESDFSTTTGNKLSSPKERLNSEGNVESHIKSSTHLEKEVTTLTGAPLSTANDSITENFIAVKISDFSSPVTSVSLIDFPTNMSKEDIFLDATEPGDKGVSITSEVSGSLKKSTAEVTDTSVLSVKKGGLDLNNYSSSVKPDVTTDEAIHITDSSIPKTEGSLTAEKNFTTITDIAALTEEKITEVDLLLPEDDPNAVSKLTDADEEKLITVFELTTIKRDEDNAEDILLTGEESMDGLNVWMEKDIANEAENHPVLLTAVESRYDFVIPKSVDMNLMEDSSPMTKEDLPENSKMEFVAKATEAFSKTTPDLDTPSQN</sequence>
<dbReference type="FunCoup" id="A0A6J2L0Q9">
    <property type="interactions" value="153"/>
</dbReference>
<evidence type="ECO:0000313" key="2">
    <source>
        <dbReference type="Proteomes" id="UP000504628"/>
    </source>
</evidence>
<keyword evidence="2" id="KW-1185">Reference proteome</keyword>
<feature type="compositionally biased region" description="Polar residues" evidence="1">
    <location>
        <begin position="36"/>
        <end position="46"/>
    </location>
</feature>
<dbReference type="GO" id="GO:0005509">
    <property type="term" value="F:calcium ion binding"/>
    <property type="evidence" value="ECO:0007669"/>
    <property type="project" value="InterPro"/>
</dbReference>
<dbReference type="OrthoDB" id="9836525at2759"/>
<accession>A0A6J2L0Q9</accession>
<feature type="compositionally biased region" description="Polar residues" evidence="1">
    <location>
        <begin position="18"/>
        <end position="29"/>
    </location>
</feature>
<reference evidence="3" key="1">
    <citation type="submission" date="2025-08" db="UniProtKB">
        <authorList>
            <consortium name="RefSeq"/>
        </authorList>
    </citation>
    <scope>IDENTIFICATION</scope>
    <source>
        <tissue evidence="3">Muscle</tissue>
    </source>
</reference>
<feature type="compositionally biased region" description="Basic and acidic residues" evidence="1">
    <location>
        <begin position="76"/>
        <end position="99"/>
    </location>
</feature>
<gene>
    <name evidence="3" type="primary">CABS1</name>
</gene>
<evidence type="ECO:0000256" key="1">
    <source>
        <dbReference type="SAM" id="MobiDB-lite"/>
    </source>
</evidence>
<dbReference type="GeneID" id="114491398"/>
<organism evidence="2 3">
    <name type="scientific">Phyllostomus discolor</name>
    <name type="common">pale spear-nosed bat</name>
    <dbReference type="NCBI Taxonomy" id="89673"/>
    <lineage>
        <taxon>Eukaryota</taxon>
        <taxon>Metazoa</taxon>
        <taxon>Chordata</taxon>
        <taxon>Craniata</taxon>
        <taxon>Vertebrata</taxon>
        <taxon>Euteleostomi</taxon>
        <taxon>Mammalia</taxon>
        <taxon>Eutheria</taxon>
        <taxon>Laurasiatheria</taxon>
        <taxon>Chiroptera</taxon>
        <taxon>Yangochiroptera</taxon>
        <taxon>Phyllostomidae</taxon>
        <taxon>Phyllostominae</taxon>
        <taxon>Phyllostomus</taxon>
    </lineage>
</organism>
<dbReference type="AlphaFoldDB" id="A0A6J2L0Q9"/>
<dbReference type="GO" id="GO:0007283">
    <property type="term" value="P:spermatogenesis"/>
    <property type="evidence" value="ECO:0007669"/>
    <property type="project" value="InterPro"/>
</dbReference>
<dbReference type="Proteomes" id="UP000504628">
    <property type="component" value="Chromosome 1"/>
</dbReference>
<dbReference type="InParanoid" id="A0A6J2L0Q9"/>
<feature type="region of interest" description="Disordered" evidence="1">
    <location>
        <begin position="68"/>
        <end position="99"/>
    </location>
</feature>
<dbReference type="RefSeq" id="XP_028361267.1">
    <property type="nucleotide sequence ID" value="XM_028505466.2"/>
</dbReference>
<name>A0A6J2L0Q9_9CHIR</name>
<feature type="region of interest" description="Disordered" evidence="1">
    <location>
        <begin position="13"/>
        <end position="46"/>
    </location>
</feature>
<dbReference type="Pfam" id="PF15367">
    <property type="entry name" value="CABS1"/>
    <property type="match status" value="1"/>
</dbReference>
<protein>
    <submittedName>
        <fullName evidence="3">Calcium-binding and spermatid-specific protein 1</fullName>
    </submittedName>
</protein>
<evidence type="ECO:0000313" key="3">
    <source>
        <dbReference type="RefSeq" id="XP_028361267.1"/>
    </source>
</evidence>
<dbReference type="KEGG" id="pdic:114491398"/>
<dbReference type="InterPro" id="IPR026118">
    <property type="entry name" value="Ca-bd_spermatid"/>
</dbReference>
<dbReference type="CTD" id="85438"/>
<proteinExistence type="predicted"/>